<feature type="domain" description="Glycosyltransferase 2-like" evidence="1">
    <location>
        <begin position="18"/>
        <end position="91"/>
    </location>
</feature>
<name>A0A0F9QVR0_9ZZZZ</name>
<dbReference type="InterPro" id="IPR001173">
    <property type="entry name" value="Glyco_trans_2-like"/>
</dbReference>
<dbReference type="AlphaFoldDB" id="A0A0F9QVR0"/>
<dbReference type="Gene3D" id="3.90.550.10">
    <property type="entry name" value="Spore Coat Polysaccharide Biosynthesis Protein SpsA, Chain A"/>
    <property type="match status" value="1"/>
</dbReference>
<organism evidence="2">
    <name type="scientific">marine sediment metagenome</name>
    <dbReference type="NCBI Taxonomy" id="412755"/>
    <lineage>
        <taxon>unclassified sequences</taxon>
        <taxon>metagenomes</taxon>
        <taxon>ecological metagenomes</taxon>
    </lineage>
</organism>
<gene>
    <name evidence="2" type="ORF">LCGC14_0727170</name>
</gene>
<accession>A0A0F9QVR0</accession>
<evidence type="ECO:0000313" key="2">
    <source>
        <dbReference type="EMBL" id="KKN41067.1"/>
    </source>
</evidence>
<protein>
    <recommendedName>
        <fullName evidence="1">Glycosyltransferase 2-like domain-containing protein</fullName>
    </recommendedName>
</protein>
<dbReference type="EMBL" id="LAZR01001670">
    <property type="protein sequence ID" value="KKN41067.1"/>
    <property type="molecule type" value="Genomic_DNA"/>
</dbReference>
<comment type="caution">
    <text evidence="2">The sequence shown here is derived from an EMBL/GenBank/DDBJ whole genome shotgun (WGS) entry which is preliminary data.</text>
</comment>
<dbReference type="SUPFAM" id="SSF53448">
    <property type="entry name" value="Nucleotide-diphospho-sugar transferases"/>
    <property type="match status" value="1"/>
</dbReference>
<reference evidence="2" key="1">
    <citation type="journal article" date="2015" name="Nature">
        <title>Complex archaea that bridge the gap between prokaryotes and eukaryotes.</title>
        <authorList>
            <person name="Spang A."/>
            <person name="Saw J.H."/>
            <person name="Jorgensen S.L."/>
            <person name="Zaremba-Niedzwiedzka K."/>
            <person name="Martijn J."/>
            <person name="Lind A.E."/>
            <person name="van Eijk R."/>
            <person name="Schleper C."/>
            <person name="Guy L."/>
            <person name="Ettema T.J."/>
        </authorList>
    </citation>
    <scope>NUCLEOTIDE SEQUENCE</scope>
</reference>
<dbReference type="InterPro" id="IPR029044">
    <property type="entry name" value="Nucleotide-diphossugar_trans"/>
</dbReference>
<evidence type="ECO:0000259" key="1">
    <source>
        <dbReference type="Pfam" id="PF00535"/>
    </source>
</evidence>
<proteinExistence type="predicted"/>
<dbReference type="Pfam" id="PF00535">
    <property type="entry name" value="Glycos_transf_2"/>
    <property type="match status" value="1"/>
</dbReference>
<sequence length="240" mass="27492">MNRLEDIMITLPANIGANADYPELEFVLLDYNSSDGLGKWVARKMKKHIDSGRLVYYRAEEPEFYSMAHSRNVAFKVATGDIVCNLDADNFTFDGTPVSLSWATWLGDMADNHPWRTVFCKTKQLTIMHGRIGFWKNEFIELLGGYNEELKGYGFDDQDLAERAVGLGFELVKWGGSYFYRIQTGSKKKDDNLKEHWDKTRRENRELSRANLAKGIFKANDGRHWGKAALTRNFTTGVEV</sequence>
<dbReference type="CDD" id="cd00761">
    <property type="entry name" value="Glyco_tranf_GTA_type"/>
    <property type="match status" value="1"/>
</dbReference>